<name>A0A2U9C1W0_SCOMX</name>
<organism evidence="2 3">
    <name type="scientific">Scophthalmus maximus</name>
    <name type="common">Turbot</name>
    <name type="synonym">Psetta maxima</name>
    <dbReference type="NCBI Taxonomy" id="52904"/>
    <lineage>
        <taxon>Eukaryota</taxon>
        <taxon>Metazoa</taxon>
        <taxon>Chordata</taxon>
        <taxon>Craniata</taxon>
        <taxon>Vertebrata</taxon>
        <taxon>Euteleostomi</taxon>
        <taxon>Actinopterygii</taxon>
        <taxon>Neopterygii</taxon>
        <taxon>Teleostei</taxon>
        <taxon>Neoteleostei</taxon>
        <taxon>Acanthomorphata</taxon>
        <taxon>Carangaria</taxon>
        <taxon>Pleuronectiformes</taxon>
        <taxon>Pleuronectoidei</taxon>
        <taxon>Scophthalmidae</taxon>
        <taxon>Scophthalmus</taxon>
    </lineage>
</organism>
<reference evidence="2 3" key="1">
    <citation type="submission" date="2017-12" db="EMBL/GenBank/DDBJ databases">
        <title>Integrating genomic resources of turbot (Scophthalmus maximus) in depth evaluation of genetic and physical mapping variation across individuals.</title>
        <authorList>
            <person name="Martinez P."/>
        </authorList>
    </citation>
    <scope>NUCLEOTIDE SEQUENCE [LARGE SCALE GENOMIC DNA]</scope>
</reference>
<feature type="region of interest" description="Disordered" evidence="1">
    <location>
        <begin position="25"/>
        <end position="49"/>
    </location>
</feature>
<accession>A0A2U9C1W0</accession>
<dbReference type="AlphaFoldDB" id="A0A2U9C1W0"/>
<evidence type="ECO:0000313" key="2">
    <source>
        <dbReference type="EMBL" id="AWP10043.1"/>
    </source>
</evidence>
<sequence>MVLLAASIPLLYRWKRRGCADLNGRTSTSGDNYRPYDGRSPASALGDPDHKVVDSAAYESLDHHNRDDHIYCTLGQQM</sequence>
<proteinExistence type="predicted"/>
<gene>
    <name evidence="2" type="ORF">SMAX5B_014878</name>
</gene>
<dbReference type="Proteomes" id="UP000246464">
    <property type="component" value="Chromosome 11"/>
</dbReference>
<evidence type="ECO:0000313" key="3">
    <source>
        <dbReference type="Proteomes" id="UP000246464"/>
    </source>
</evidence>
<protein>
    <submittedName>
        <fullName evidence="2">Uncharacterized protein</fullName>
    </submittedName>
</protein>
<keyword evidence="3" id="KW-1185">Reference proteome</keyword>
<dbReference type="EMBL" id="CP026253">
    <property type="protein sequence ID" value="AWP10043.1"/>
    <property type="molecule type" value="Genomic_DNA"/>
</dbReference>
<evidence type="ECO:0000256" key="1">
    <source>
        <dbReference type="SAM" id="MobiDB-lite"/>
    </source>
</evidence>